<dbReference type="PANTHER" id="PTHR32309:SF13">
    <property type="entry name" value="FERRIC ENTEROBACTIN TRANSPORT PROTEIN FEPE"/>
    <property type="match status" value="1"/>
</dbReference>
<evidence type="ECO:0008006" key="12">
    <source>
        <dbReference type="Google" id="ProtNLM"/>
    </source>
</evidence>
<dbReference type="AlphaFoldDB" id="A0A3M5UFL4"/>
<sequence>MSSSFRAPDVPTSDEIDFFALFQAVWQQKKLILLATAGAGLIAATYAFLATPEYLASSVLRPAAINELDALNRSQIYQLPPGEALIRVGASLESYDTRLGFFRANQKLFKNFEKPGRSLEQSFEDFNRDSLSLSLPDPNKASSLSAYIQIELRYPRDIDGVSILNGLVAYAIDKEREQVAADLQVIIRNRLNELDGKYQAAQASYEIEKESKVASLKEADDLRRAQLQDELKALKTQLKTLRSDRIGQLTEAISIARTLGIKKPATPSSLGEVGSVNGSSVMRTEINNQQIPLYFMGVDALEAERNVLRQRSSDSFTDGRIAQIAKELQLLERNREVQILTERKNDELFYAGVQPLRAEIVRLRGLEVDMSRLKLVNVDQQALEPLSPIKPKKTLIITAGLLFGLFVGSIFVLFRHFMLVRPVHPRSLSRATMDPALIKHTVEESRAR</sequence>
<keyword evidence="2" id="KW-1003">Cell membrane</keyword>
<organism evidence="10 11">
    <name type="scientific">Pseudomonas syringae pv. avii</name>
    <dbReference type="NCBI Taxonomy" id="663959"/>
    <lineage>
        <taxon>Bacteria</taxon>
        <taxon>Pseudomonadati</taxon>
        <taxon>Pseudomonadota</taxon>
        <taxon>Gammaproteobacteria</taxon>
        <taxon>Pseudomonadales</taxon>
        <taxon>Pseudomonadaceae</taxon>
        <taxon>Pseudomonas</taxon>
        <taxon>Pseudomonas syringae</taxon>
    </lineage>
</organism>
<comment type="caution">
    <text evidence="10">The sequence shown here is derived from an EMBL/GenBank/DDBJ whole genome shotgun (WGS) entry which is preliminary data.</text>
</comment>
<feature type="transmembrane region" description="Helical" evidence="7">
    <location>
        <begin position="31"/>
        <end position="49"/>
    </location>
</feature>
<dbReference type="RefSeq" id="WP_122301368.1">
    <property type="nucleotide sequence ID" value="NZ_RBUA01001354.1"/>
</dbReference>
<dbReference type="Pfam" id="PF13807">
    <property type="entry name" value="GNVR"/>
    <property type="match status" value="1"/>
</dbReference>
<dbReference type="Gene3D" id="3.30.1890.10">
    <property type="entry name" value="FepE-like"/>
    <property type="match status" value="2"/>
</dbReference>
<dbReference type="InterPro" id="IPR003856">
    <property type="entry name" value="LPS_length_determ_N"/>
</dbReference>
<evidence type="ECO:0000256" key="5">
    <source>
        <dbReference type="ARBA" id="ARBA00023136"/>
    </source>
</evidence>
<evidence type="ECO:0000256" key="4">
    <source>
        <dbReference type="ARBA" id="ARBA00022989"/>
    </source>
</evidence>
<comment type="subcellular location">
    <subcellularLocation>
        <location evidence="1">Cell membrane</location>
        <topology evidence="1">Multi-pass membrane protein</topology>
    </subcellularLocation>
</comment>
<feature type="domain" description="Tyrosine-protein kinase G-rich" evidence="9">
    <location>
        <begin position="378"/>
        <end position="416"/>
    </location>
</feature>
<keyword evidence="4 7" id="KW-1133">Transmembrane helix</keyword>
<keyword evidence="5 7" id="KW-0472">Membrane</keyword>
<dbReference type="InterPro" id="IPR050445">
    <property type="entry name" value="Bact_polysacc_biosynth/exp"/>
</dbReference>
<reference evidence="10 11" key="1">
    <citation type="submission" date="2018-08" db="EMBL/GenBank/DDBJ databases">
        <title>Recombination of ecologically and evolutionarily significant loci maintains genetic cohesion in the Pseudomonas syringae species complex.</title>
        <authorList>
            <person name="Dillon M."/>
            <person name="Thakur S."/>
            <person name="Almeida R.N.D."/>
            <person name="Weir B.S."/>
            <person name="Guttman D.S."/>
        </authorList>
    </citation>
    <scope>NUCLEOTIDE SEQUENCE [LARGE SCALE GENOMIC DNA]</scope>
    <source>
        <strain evidence="10 11">ICMP 14479</strain>
    </source>
</reference>
<dbReference type="Proteomes" id="UP000280395">
    <property type="component" value="Unassembled WGS sequence"/>
</dbReference>
<keyword evidence="3 7" id="KW-0812">Transmembrane</keyword>
<evidence type="ECO:0000313" key="10">
    <source>
        <dbReference type="EMBL" id="RMU44559.1"/>
    </source>
</evidence>
<evidence type="ECO:0000313" key="11">
    <source>
        <dbReference type="Proteomes" id="UP000280395"/>
    </source>
</evidence>
<dbReference type="GO" id="GO:0004713">
    <property type="term" value="F:protein tyrosine kinase activity"/>
    <property type="evidence" value="ECO:0007669"/>
    <property type="project" value="TreeGrafter"/>
</dbReference>
<dbReference type="PANTHER" id="PTHR32309">
    <property type="entry name" value="TYROSINE-PROTEIN KINASE"/>
    <property type="match status" value="1"/>
</dbReference>
<gene>
    <name evidence="10" type="ORF">ALP29_04097</name>
</gene>
<evidence type="ECO:0000256" key="3">
    <source>
        <dbReference type="ARBA" id="ARBA00022692"/>
    </source>
</evidence>
<feature type="coiled-coil region" evidence="6">
    <location>
        <begin position="217"/>
        <end position="244"/>
    </location>
</feature>
<name>A0A3M5UFL4_PSESX</name>
<dbReference type="GO" id="GO:0005886">
    <property type="term" value="C:plasma membrane"/>
    <property type="evidence" value="ECO:0007669"/>
    <property type="project" value="UniProtKB-SubCell"/>
</dbReference>
<keyword evidence="6" id="KW-0175">Coiled coil</keyword>
<feature type="transmembrane region" description="Helical" evidence="7">
    <location>
        <begin position="395"/>
        <end position="414"/>
    </location>
</feature>
<dbReference type="SUPFAM" id="SSF160355">
    <property type="entry name" value="Bacterial polysaccharide co-polymerase-like"/>
    <property type="match status" value="2"/>
</dbReference>
<evidence type="ECO:0000256" key="1">
    <source>
        <dbReference type="ARBA" id="ARBA00004651"/>
    </source>
</evidence>
<evidence type="ECO:0000256" key="6">
    <source>
        <dbReference type="SAM" id="Coils"/>
    </source>
</evidence>
<dbReference type="InterPro" id="IPR032807">
    <property type="entry name" value="GNVR"/>
</dbReference>
<evidence type="ECO:0000259" key="8">
    <source>
        <dbReference type="Pfam" id="PF02706"/>
    </source>
</evidence>
<evidence type="ECO:0000256" key="7">
    <source>
        <dbReference type="SAM" id="Phobius"/>
    </source>
</evidence>
<accession>A0A3M5UFL4</accession>
<protein>
    <recommendedName>
        <fullName evidence="12">Chain-length determining protein</fullName>
    </recommendedName>
</protein>
<dbReference type="EMBL" id="RBUA01001354">
    <property type="protein sequence ID" value="RMU44559.1"/>
    <property type="molecule type" value="Genomic_DNA"/>
</dbReference>
<proteinExistence type="predicted"/>
<dbReference type="Pfam" id="PF02706">
    <property type="entry name" value="Wzz"/>
    <property type="match status" value="1"/>
</dbReference>
<evidence type="ECO:0000256" key="2">
    <source>
        <dbReference type="ARBA" id="ARBA00022475"/>
    </source>
</evidence>
<feature type="domain" description="Polysaccharide chain length determinant N-terminal" evidence="8">
    <location>
        <begin position="14"/>
        <end position="79"/>
    </location>
</feature>
<evidence type="ECO:0000259" key="9">
    <source>
        <dbReference type="Pfam" id="PF13807"/>
    </source>
</evidence>